<feature type="transmembrane region" description="Helical" evidence="1">
    <location>
        <begin position="124"/>
        <end position="144"/>
    </location>
</feature>
<comment type="caution">
    <text evidence="3">The sequence shown here is derived from an EMBL/GenBank/DDBJ whole genome shotgun (WGS) entry which is preliminary data.</text>
</comment>
<accession>A0A844M3D7</accession>
<proteinExistence type="predicted"/>
<dbReference type="InterPro" id="IPR036938">
    <property type="entry name" value="PAP2/HPO_sf"/>
</dbReference>
<gene>
    <name evidence="3" type="ORF">GB996_11650</name>
</gene>
<dbReference type="NCBIfam" id="NF028538">
    <property type="entry name" value="PAP2_lipid_A"/>
    <property type="match status" value="1"/>
</dbReference>
<reference evidence="3 4" key="1">
    <citation type="journal article" date="2019" name="PLoS ONE">
        <title>Pup mortality in New Zealand sea lions (Phocarctos hookeri) at Enderby Island, Auckland Islands, 2013-18.</title>
        <authorList>
            <person name="Michael S.A."/>
            <person name="Hayman D.T.S."/>
            <person name="Gray R."/>
            <person name="Zhang J."/>
            <person name="Rogers L."/>
            <person name="Roe W.D."/>
        </authorList>
    </citation>
    <scope>NUCLEOTIDE SEQUENCE [LARGE SCALE GENOMIC DNA]</scope>
    <source>
        <strain evidence="3 4">SM868</strain>
    </source>
</reference>
<sequence>MHPHSHINSSFITHPPQRQSLSRWLLLMGSAIASALIFEHSWLDVTISKLFYGHNQWLIAKDAQPFRFIFYDAPKTVLILMAVYLVLNLLITSVTKPPLGISQSAIAAPSRYGRWVLPLSKHELGYLIIAVLMVPATIGSLKALTHVSCPSHLLLFDGDLPYLTIWQDMLAKTPAKCFPAAHASAGFALYAFAYLPRYYRLKKRMLIMVTLLGWIMGLYKMMIGDHFFSHTLVSMWLSWGICYGIAMLFFHTQRRQFQFKTPAATHNSAHLGNCHIEP</sequence>
<name>A0A844M3D7_9GAMM</name>
<protein>
    <submittedName>
        <fullName evidence="3">PAP2 family lipid A phosphatase</fullName>
    </submittedName>
</protein>
<dbReference type="Proteomes" id="UP000442109">
    <property type="component" value="Unassembled WGS sequence"/>
</dbReference>
<evidence type="ECO:0000313" key="4">
    <source>
        <dbReference type="Proteomes" id="UP000442109"/>
    </source>
</evidence>
<dbReference type="CDD" id="cd03396">
    <property type="entry name" value="PAP2_like_6"/>
    <property type="match status" value="1"/>
</dbReference>
<dbReference type="AlphaFoldDB" id="A0A844M3D7"/>
<keyword evidence="1" id="KW-1133">Transmembrane helix</keyword>
<dbReference type="SUPFAM" id="SSF48317">
    <property type="entry name" value="Acid phosphatase/Vanadium-dependent haloperoxidase"/>
    <property type="match status" value="1"/>
</dbReference>
<dbReference type="Pfam" id="PF01569">
    <property type="entry name" value="PAP2"/>
    <property type="match status" value="1"/>
</dbReference>
<feature type="transmembrane region" description="Helical" evidence="1">
    <location>
        <begin position="76"/>
        <end position="94"/>
    </location>
</feature>
<organism evidence="3 4">
    <name type="scientific">Psychrobacter sanguinis</name>
    <dbReference type="NCBI Taxonomy" id="861445"/>
    <lineage>
        <taxon>Bacteria</taxon>
        <taxon>Pseudomonadati</taxon>
        <taxon>Pseudomonadota</taxon>
        <taxon>Gammaproteobacteria</taxon>
        <taxon>Moraxellales</taxon>
        <taxon>Moraxellaceae</taxon>
        <taxon>Psychrobacter</taxon>
    </lineage>
</organism>
<keyword evidence="1" id="KW-0812">Transmembrane</keyword>
<feature type="domain" description="Phosphatidic acid phosphatase type 2/haloperoxidase" evidence="2">
    <location>
        <begin position="125"/>
        <end position="248"/>
    </location>
</feature>
<dbReference type="Gene3D" id="1.20.144.10">
    <property type="entry name" value="Phosphatidic acid phosphatase type 2/haloperoxidase"/>
    <property type="match status" value="1"/>
</dbReference>
<dbReference type="InterPro" id="IPR000326">
    <property type="entry name" value="PAP2/HPO"/>
</dbReference>
<evidence type="ECO:0000259" key="2">
    <source>
        <dbReference type="Pfam" id="PF01569"/>
    </source>
</evidence>
<feature type="transmembrane region" description="Helical" evidence="1">
    <location>
        <begin position="228"/>
        <end position="250"/>
    </location>
</feature>
<dbReference type="EMBL" id="WFKQ01000017">
    <property type="protein sequence ID" value="MUG33436.1"/>
    <property type="molecule type" value="Genomic_DNA"/>
</dbReference>
<evidence type="ECO:0000313" key="3">
    <source>
        <dbReference type="EMBL" id="MUG33436.1"/>
    </source>
</evidence>
<feature type="transmembrane region" description="Helical" evidence="1">
    <location>
        <begin position="173"/>
        <end position="193"/>
    </location>
</feature>
<evidence type="ECO:0000256" key="1">
    <source>
        <dbReference type="SAM" id="Phobius"/>
    </source>
</evidence>
<feature type="transmembrane region" description="Helical" evidence="1">
    <location>
        <begin position="21"/>
        <end position="38"/>
    </location>
</feature>
<dbReference type="RefSeq" id="WP_162522645.1">
    <property type="nucleotide sequence ID" value="NZ_WFKQ01000017.1"/>
</dbReference>
<keyword evidence="1" id="KW-0472">Membrane</keyword>
<keyword evidence="4" id="KW-1185">Reference proteome</keyword>
<feature type="transmembrane region" description="Helical" evidence="1">
    <location>
        <begin position="205"/>
        <end position="222"/>
    </location>
</feature>